<dbReference type="PANTHER" id="PTHR30348">
    <property type="entry name" value="UNCHARACTERIZED PROTEIN YECE"/>
    <property type="match status" value="1"/>
</dbReference>
<dbReference type="Pfam" id="PF01904">
    <property type="entry name" value="DUF72"/>
    <property type="match status" value="1"/>
</dbReference>
<dbReference type="RefSeq" id="WP_183593970.1">
    <property type="nucleotide sequence ID" value="NZ_JACHWR010000003.1"/>
</dbReference>
<keyword evidence="2" id="KW-1185">Reference proteome</keyword>
<gene>
    <name evidence="1" type="ORF">FHU40_003887</name>
</gene>
<evidence type="ECO:0000313" key="1">
    <source>
        <dbReference type="EMBL" id="MBB3044050.1"/>
    </source>
</evidence>
<dbReference type="Gene3D" id="3.20.20.410">
    <property type="entry name" value="Protein of unknown function UPF0759"/>
    <property type="match status" value="1"/>
</dbReference>
<organism evidence="1 2">
    <name type="scientific">Nocardioides soli</name>
    <dbReference type="NCBI Taxonomy" id="1036020"/>
    <lineage>
        <taxon>Bacteria</taxon>
        <taxon>Bacillati</taxon>
        <taxon>Actinomycetota</taxon>
        <taxon>Actinomycetes</taxon>
        <taxon>Propionibacteriales</taxon>
        <taxon>Nocardioidaceae</taxon>
        <taxon>Nocardioides</taxon>
    </lineage>
</organism>
<dbReference type="AlphaFoldDB" id="A0A7W4VYG5"/>
<dbReference type="EMBL" id="JACHWR010000003">
    <property type="protein sequence ID" value="MBB3044050.1"/>
    <property type="molecule type" value="Genomic_DNA"/>
</dbReference>
<dbReference type="InterPro" id="IPR002763">
    <property type="entry name" value="DUF72"/>
</dbReference>
<dbReference type="SUPFAM" id="SSF117396">
    <property type="entry name" value="TM1631-like"/>
    <property type="match status" value="1"/>
</dbReference>
<dbReference type="Proteomes" id="UP000589626">
    <property type="component" value="Unassembled WGS sequence"/>
</dbReference>
<name>A0A7W4VYG5_9ACTN</name>
<evidence type="ECO:0000313" key="2">
    <source>
        <dbReference type="Proteomes" id="UP000589626"/>
    </source>
</evidence>
<comment type="caution">
    <text evidence="1">The sequence shown here is derived from an EMBL/GenBank/DDBJ whole genome shotgun (WGS) entry which is preliminary data.</text>
</comment>
<dbReference type="PANTHER" id="PTHR30348:SF4">
    <property type="entry name" value="DUF72 DOMAIN-CONTAINING PROTEIN"/>
    <property type="match status" value="1"/>
</dbReference>
<dbReference type="InterPro" id="IPR036520">
    <property type="entry name" value="UPF0759_sf"/>
</dbReference>
<accession>A0A7W4VYG5</accession>
<reference evidence="1 2" key="1">
    <citation type="submission" date="2020-08" db="EMBL/GenBank/DDBJ databases">
        <title>Sequencing the genomes of 1000 actinobacteria strains.</title>
        <authorList>
            <person name="Klenk H.-P."/>
        </authorList>
    </citation>
    <scope>NUCLEOTIDE SEQUENCE [LARGE SCALE GENOMIC DNA]</scope>
    <source>
        <strain evidence="1 2">DSM 105498</strain>
    </source>
</reference>
<proteinExistence type="predicted"/>
<sequence>MGEIRVGISGWTYAGWRGDFYPRGLPQREELHYAAERLGTVEINGSFYSLQWPTSYAAWRDATPEDFLFAVKGGRFVTHLKRLRDVKAPLANFFASGVLALEGRLGPVLWQLPERLRYDADLLASFFDLLPRTVGEAAALARRHDDKVREDRALTRAPRGYADRPVRHALEFRHESYCTDEAFALLREHDIACVVADSAGRWPRAEVVTSDLAYVRLHGDEELYASGYSDRALDRWAERIRRWSRDADVVVYFDNDAQGFAPHDALRLMGRLGLH</sequence>
<protein>
    <submittedName>
        <fullName evidence="1">Uncharacterized protein YecE (DUF72 family)</fullName>
    </submittedName>
</protein>